<comment type="caution">
    <text evidence="1">The sequence shown here is derived from an EMBL/GenBank/DDBJ whole genome shotgun (WGS) entry which is preliminary data.</text>
</comment>
<reference evidence="1 2" key="1">
    <citation type="submission" date="2024-09" db="EMBL/GenBank/DDBJ databases">
        <title>Draft genome sequences of 6 high pH adapted Marinobacter shengliensis sp. isolated from Mariana forearc serpentinite mud volcanoes.</title>
        <authorList>
            <person name="Elkassas S."/>
            <person name="Serres M."/>
            <person name="Michael N."/>
            <person name="Amina P."/>
            <person name="Teodora Z."/>
            <person name="Julie H."/>
        </authorList>
    </citation>
    <scope>NUCLEOTIDE SEQUENCE [LARGE SCALE GENOMIC DNA]</scope>
    <source>
        <strain evidence="1 2">EB4</strain>
    </source>
</reference>
<dbReference type="NCBIfam" id="NF046097">
    <property type="entry name" value="CV_2116_dom"/>
    <property type="match status" value="1"/>
</dbReference>
<evidence type="ECO:0000313" key="1">
    <source>
        <dbReference type="EMBL" id="MFB2717865.1"/>
    </source>
</evidence>
<protein>
    <submittedName>
        <fullName evidence="1">CV_2116 domain-containing protein</fullName>
    </submittedName>
</protein>
<name>A0ABV4WCE5_9GAMM</name>
<gene>
    <name evidence="1" type="ORF">ACE05E_20565</name>
</gene>
<keyword evidence="2" id="KW-1185">Reference proteome</keyword>
<dbReference type="RefSeq" id="WP_374816187.1">
    <property type="nucleotide sequence ID" value="NZ_JBHFLD010000057.1"/>
</dbReference>
<dbReference type="EMBL" id="JBHFLD010000057">
    <property type="protein sequence ID" value="MFB2717865.1"/>
    <property type="molecule type" value="Genomic_DNA"/>
</dbReference>
<accession>A0ABV4WCE5</accession>
<proteinExistence type="predicted"/>
<evidence type="ECO:0000313" key="2">
    <source>
        <dbReference type="Proteomes" id="UP001576762"/>
    </source>
</evidence>
<dbReference type="Proteomes" id="UP001576762">
    <property type="component" value="Unassembled WGS sequence"/>
</dbReference>
<sequence length="82" mass="9303">MSRTTYKEFELLPVPYQLADTGEWVVRVSIIRHHDARHESLEKSVNASKRAASREEAEKLSIEFGKDVVDGKYPAVSLDDLS</sequence>
<organism evidence="1 2">
    <name type="scientific">Marinobacter shengliensis</name>
    <dbReference type="NCBI Taxonomy" id="1389223"/>
    <lineage>
        <taxon>Bacteria</taxon>
        <taxon>Pseudomonadati</taxon>
        <taxon>Pseudomonadota</taxon>
        <taxon>Gammaproteobacteria</taxon>
        <taxon>Pseudomonadales</taxon>
        <taxon>Marinobacteraceae</taxon>
        <taxon>Marinobacter</taxon>
    </lineage>
</organism>